<dbReference type="GO" id="GO:0005886">
    <property type="term" value="C:plasma membrane"/>
    <property type="evidence" value="ECO:0007669"/>
    <property type="project" value="UniProtKB-SubCell"/>
</dbReference>
<feature type="transmembrane region" description="Helical" evidence="9">
    <location>
        <begin position="213"/>
        <end position="242"/>
    </location>
</feature>
<keyword evidence="3" id="KW-1003">Cell membrane</keyword>
<evidence type="ECO:0000256" key="6">
    <source>
        <dbReference type="ARBA" id="ARBA00022692"/>
    </source>
</evidence>
<dbReference type="PROSITE" id="PS51106">
    <property type="entry name" value="PTS_EIIC_TYPE_4"/>
    <property type="match status" value="1"/>
</dbReference>
<dbReference type="PANTHER" id="PTHR32502">
    <property type="entry name" value="N-ACETYLGALACTOSAMINE PERMEASE II COMPONENT-RELATED"/>
    <property type="match status" value="1"/>
</dbReference>
<dbReference type="EMBL" id="JACHHK010000002">
    <property type="protein sequence ID" value="MBB5182580.1"/>
    <property type="molecule type" value="Genomic_DNA"/>
</dbReference>
<name>A0A7W8CVY4_9FIRM</name>
<feature type="transmembrane region" description="Helical" evidence="9">
    <location>
        <begin position="156"/>
        <end position="175"/>
    </location>
</feature>
<evidence type="ECO:0000313" key="10">
    <source>
        <dbReference type="EMBL" id="MBB5182580.1"/>
    </source>
</evidence>
<dbReference type="GO" id="GO:0009401">
    <property type="term" value="P:phosphoenolpyruvate-dependent sugar phosphotransferase system"/>
    <property type="evidence" value="ECO:0007669"/>
    <property type="project" value="UniProtKB-KW"/>
</dbReference>
<feature type="transmembrane region" description="Helical" evidence="9">
    <location>
        <begin position="56"/>
        <end position="83"/>
    </location>
</feature>
<evidence type="ECO:0000256" key="5">
    <source>
        <dbReference type="ARBA" id="ARBA00022683"/>
    </source>
</evidence>
<feature type="transmembrane region" description="Helical" evidence="9">
    <location>
        <begin position="27"/>
        <end position="44"/>
    </location>
</feature>
<evidence type="ECO:0000256" key="3">
    <source>
        <dbReference type="ARBA" id="ARBA00022475"/>
    </source>
</evidence>
<dbReference type="AlphaFoldDB" id="A0A7W8CVY4"/>
<sequence>MSVLTIVLIVLFALLAGIEGVLDEFQFHQPLVACTLIGLATGYLREGILLGGSLQMIALGWANIGAAVGPDAALAGVLGAVILSKGLAGGAPAEASFYTAIALAIPLSVIGVYETSYCRNKAIGIVKNMDAAAERADFKRIEQLQRRAILMQGMRVAIPALILCLIPASGFAALIHALPQWLTEGIAVSVGFLAAVGFALLINTMASKETWPFFVLGFVLAGLDFTLIGLSIIGLALALLFVSLKKTDEHGESLDSILK</sequence>
<evidence type="ECO:0000256" key="1">
    <source>
        <dbReference type="ARBA" id="ARBA00004651"/>
    </source>
</evidence>
<evidence type="ECO:0000256" key="7">
    <source>
        <dbReference type="ARBA" id="ARBA00022989"/>
    </source>
</evidence>
<keyword evidence="5" id="KW-0598">Phosphotransferase system</keyword>
<evidence type="ECO:0000313" key="11">
    <source>
        <dbReference type="Proteomes" id="UP000539953"/>
    </source>
</evidence>
<evidence type="ECO:0000256" key="2">
    <source>
        <dbReference type="ARBA" id="ARBA00022448"/>
    </source>
</evidence>
<organism evidence="10 11">
    <name type="scientific">Catenisphaera adipataccumulans</name>
    <dbReference type="NCBI Taxonomy" id="700500"/>
    <lineage>
        <taxon>Bacteria</taxon>
        <taxon>Bacillati</taxon>
        <taxon>Bacillota</taxon>
        <taxon>Erysipelotrichia</taxon>
        <taxon>Erysipelotrichales</taxon>
        <taxon>Erysipelotrichaceae</taxon>
        <taxon>Catenisphaera</taxon>
    </lineage>
</organism>
<comment type="caution">
    <text evidence="10">The sequence shown here is derived from an EMBL/GenBank/DDBJ whole genome shotgun (WGS) entry which is preliminary data.</text>
</comment>
<proteinExistence type="predicted"/>
<feature type="transmembrane region" description="Helical" evidence="9">
    <location>
        <begin position="181"/>
        <end position="201"/>
    </location>
</feature>
<evidence type="ECO:0000256" key="4">
    <source>
        <dbReference type="ARBA" id="ARBA00022597"/>
    </source>
</evidence>
<keyword evidence="8 9" id="KW-0472">Membrane</keyword>
<feature type="transmembrane region" description="Helical" evidence="9">
    <location>
        <begin position="95"/>
        <end position="113"/>
    </location>
</feature>
<dbReference type="RefSeq" id="WP_183327394.1">
    <property type="nucleotide sequence ID" value="NZ_JACHHK010000002.1"/>
</dbReference>
<keyword evidence="7 9" id="KW-1133">Transmembrane helix</keyword>
<accession>A0A7W8CVY4</accession>
<dbReference type="InterPro" id="IPR004700">
    <property type="entry name" value="PTS_IIC_man"/>
</dbReference>
<evidence type="ECO:0000256" key="9">
    <source>
        <dbReference type="SAM" id="Phobius"/>
    </source>
</evidence>
<dbReference type="PANTHER" id="PTHR32502:SF25">
    <property type="entry name" value="PHOSPHOTRANSFERASE SYSTEM, MANNOSE-SPECIFIC EIIC"/>
    <property type="match status" value="1"/>
</dbReference>
<keyword evidence="2" id="KW-0813">Transport</keyword>
<dbReference type="NCBIfam" id="NF011647">
    <property type="entry name" value="PRK15065.1"/>
    <property type="match status" value="1"/>
</dbReference>
<comment type="subcellular location">
    <subcellularLocation>
        <location evidence="1">Cell membrane</location>
        <topology evidence="1">Multi-pass membrane protein</topology>
    </subcellularLocation>
</comment>
<keyword evidence="11" id="KW-1185">Reference proteome</keyword>
<keyword evidence="6 9" id="KW-0812">Transmembrane</keyword>
<gene>
    <name evidence="10" type="ORF">HNQ47_000599</name>
</gene>
<protein>
    <submittedName>
        <fullName evidence="10">PTS system mannose-specific IIC component</fullName>
    </submittedName>
</protein>
<dbReference type="InterPro" id="IPR050303">
    <property type="entry name" value="GatZ_KbaZ_carbometab"/>
</dbReference>
<keyword evidence="4" id="KW-0762">Sugar transport</keyword>
<dbReference type="Proteomes" id="UP000539953">
    <property type="component" value="Unassembled WGS sequence"/>
</dbReference>
<evidence type="ECO:0000256" key="8">
    <source>
        <dbReference type="ARBA" id="ARBA00023136"/>
    </source>
</evidence>
<dbReference type="Pfam" id="PF03609">
    <property type="entry name" value="EII-Sor"/>
    <property type="match status" value="1"/>
</dbReference>
<reference evidence="10 11" key="1">
    <citation type="submission" date="2020-08" db="EMBL/GenBank/DDBJ databases">
        <title>Genomic Encyclopedia of Type Strains, Phase IV (KMG-IV): sequencing the most valuable type-strain genomes for metagenomic binning, comparative biology and taxonomic classification.</title>
        <authorList>
            <person name="Goeker M."/>
        </authorList>
    </citation>
    <scope>NUCLEOTIDE SEQUENCE [LARGE SCALE GENOMIC DNA]</scope>
    <source>
        <strain evidence="10 11">DSM 25799</strain>
    </source>
</reference>